<keyword evidence="5" id="KW-1185">Reference proteome</keyword>
<evidence type="ECO:0000256" key="2">
    <source>
        <dbReference type="ARBA" id="ARBA00022801"/>
    </source>
</evidence>
<dbReference type="AlphaFoldDB" id="A0A919WER4"/>
<organism evidence="4 5">
    <name type="scientific">Robertmurraya siralis</name>
    <dbReference type="NCBI Taxonomy" id="77777"/>
    <lineage>
        <taxon>Bacteria</taxon>
        <taxon>Bacillati</taxon>
        <taxon>Bacillota</taxon>
        <taxon>Bacilli</taxon>
        <taxon>Bacillales</taxon>
        <taxon>Bacillaceae</taxon>
        <taxon>Robertmurraya</taxon>
    </lineage>
</organism>
<protein>
    <recommendedName>
        <fullName evidence="3">Nucleotidase</fullName>
        <ecNumber evidence="3">3.1.3.-</ecNumber>
    </recommendedName>
</protein>
<dbReference type="Proteomes" id="UP000682111">
    <property type="component" value="Unassembled WGS sequence"/>
</dbReference>
<evidence type="ECO:0000256" key="1">
    <source>
        <dbReference type="ARBA" id="ARBA00009589"/>
    </source>
</evidence>
<gene>
    <name evidence="4" type="primary">yqfW</name>
    <name evidence="4" type="ORF">J27TS8_04400</name>
</gene>
<evidence type="ECO:0000313" key="4">
    <source>
        <dbReference type="EMBL" id="GIN60447.1"/>
    </source>
</evidence>
<sequence length="189" mass="22250">MKKRLGIDIDGTVTRPETILPYMNKDFGLSLSLEDIVDYDLSLLVDIPASEFAQWWLNIEAKVYEESPLAEHVKDVLLEWEKLHELYFISARSTHLLAITENWFKKEGLPFHHIELTGSHNKVELIKNYQLDLFIEDKHDNAVIVHQECKIPVLLFDTPYNQQPLPQGVIRIYHWFEAKAWVKRWIQQG</sequence>
<keyword evidence="2 3" id="KW-0378">Hydrolase</keyword>
<dbReference type="PANTHER" id="PTHR35134">
    <property type="entry name" value="NUCLEOTIDASE YQFW-RELATED"/>
    <property type="match status" value="1"/>
</dbReference>
<dbReference type="InterPro" id="IPR036412">
    <property type="entry name" value="HAD-like_sf"/>
</dbReference>
<dbReference type="Gene3D" id="3.40.50.1000">
    <property type="entry name" value="HAD superfamily/HAD-like"/>
    <property type="match status" value="1"/>
</dbReference>
<dbReference type="PANTHER" id="PTHR35134:SF2">
    <property type="entry name" value="NUCLEOTIDASE YQFW-RELATED"/>
    <property type="match status" value="1"/>
</dbReference>
<dbReference type="InterPro" id="IPR009206">
    <property type="entry name" value="Nucleotidase_putative"/>
</dbReference>
<dbReference type="EMBL" id="BORC01000001">
    <property type="protein sequence ID" value="GIN60447.1"/>
    <property type="molecule type" value="Genomic_DNA"/>
</dbReference>
<comment type="similarity">
    <text evidence="1 3">Belongs to the 5'(3')-deoxyribonucleotidase family.</text>
</comment>
<accession>A0A919WER4</accession>
<proteinExistence type="inferred from homology"/>
<reference evidence="4" key="1">
    <citation type="submission" date="2021-03" db="EMBL/GenBank/DDBJ databases">
        <title>Antimicrobial resistance genes in bacteria isolated from Japanese honey, and their potential for conferring macrolide and lincosamide resistance in the American foulbrood pathogen Paenibacillus larvae.</title>
        <authorList>
            <person name="Okamoto M."/>
            <person name="Kumagai M."/>
            <person name="Kanamori H."/>
            <person name="Takamatsu D."/>
        </authorList>
    </citation>
    <scope>NUCLEOTIDE SEQUENCE</scope>
    <source>
        <strain evidence="4">J27TS8</strain>
    </source>
</reference>
<comment type="caution">
    <text evidence="4">The sequence shown here is derived from an EMBL/GenBank/DDBJ whole genome shotgun (WGS) entry which is preliminary data.</text>
</comment>
<dbReference type="GO" id="GO:0016787">
    <property type="term" value="F:hydrolase activity"/>
    <property type="evidence" value="ECO:0007669"/>
    <property type="project" value="UniProtKB-KW"/>
</dbReference>
<dbReference type="EC" id="3.1.3.-" evidence="3"/>
<dbReference type="RefSeq" id="WP_212933164.1">
    <property type="nucleotide sequence ID" value="NZ_BORC01000001.1"/>
</dbReference>
<evidence type="ECO:0000256" key="3">
    <source>
        <dbReference type="PIRNR" id="PIRNR021362"/>
    </source>
</evidence>
<evidence type="ECO:0000313" key="5">
    <source>
        <dbReference type="Proteomes" id="UP000682111"/>
    </source>
</evidence>
<name>A0A919WER4_9BACI</name>
<dbReference type="PIRSF" id="PIRSF021362">
    <property type="entry name" value="UCP021362_HAD"/>
    <property type="match status" value="1"/>
</dbReference>
<dbReference type="InterPro" id="IPR023214">
    <property type="entry name" value="HAD_sf"/>
</dbReference>
<dbReference type="InterPro" id="IPR052419">
    <property type="entry name" value="5_3-deoxyribonucleotidase-like"/>
</dbReference>
<dbReference type="SUPFAM" id="SSF56784">
    <property type="entry name" value="HAD-like"/>
    <property type="match status" value="1"/>
</dbReference>